<feature type="region of interest" description="Disordered" evidence="2">
    <location>
        <begin position="155"/>
        <end position="206"/>
    </location>
</feature>
<evidence type="ECO:0000313" key="3">
    <source>
        <dbReference type="EMBL" id="CUS04231.2"/>
    </source>
</evidence>
<dbReference type="RefSeq" id="WP_157913092.1">
    <property type="nucleotide sequence ID" value="NZ_LN890655.1"/>
</dbReference>
<proteinExistence type="predicted"/>
<feature type="coiled-coil region" evidence="1">
    <location>
        <begin position="90"/>
        <end position="122"/>
    </location>
</feature>
<evidence type="ECO:0000313" key="4">
    <source>
        <dbReference type="Proteomes" id="UP000215027"/>
    </source>
</evidence>
<dbReference type="Proteomes" id="UP000215027">
    <property type="component" value="Chromosome I"/>
</dbReference>
<dbReference type="KEGG" id="pbf:CFX0092_A2353"/>
<accession>A0A160T2A5</accession>
<keyword evidence="1" id="KW-0175">Coiled coil</keyword>
<gene>
    <name evidence="3" type="ORF">CFX0092_A2353</name>
</gene>
<sequence length="206" mass="22061">MFIYRNAGGAAGGGASQQQPPTPPAPTGEGEQPPAPQGGTPAQFTAEQQAVVDRIIADRLERAKQGWQADQAAKAAADSDAAEAKRLADEKKFEELARRREAEAADLRAEMAQMKRDQLRRDVAQAAGIPQLWQRLQGETADELAEDAKALAVMMQPSGGQGQPRSATKPTPGAQTAGADDFVKQAIERQNKRATENDPFAAMMKR</sequence>
<evidence type="ECO:0000256" key="2">
    <source>
        <dbReference type="SAM" id="MobiDB-lite"/>
    </source>
</evidence>
<keyword evidence="4" id="KW-1185">Reference proteome</keyword>
<reference evidence="3" key="1">
    <citation type="submission" date="2016-01" db="EMBL/GenBank/DDBJ databases">
        <authorList>
            <person name="Mcilroy J.S."/>
            <person name="Karst M S."/>
            <person name="Albertsen M."/>
        </authorList>
    </citation>
    <scope>NUCLEOTIDE SEQUENCE</scope>
    <source>
        <strain evidence="3">Cfx-K</strain>
    </source>
</reference>
<name>A0A160T2A5_9CHLR</name>
<dbReference type="AlphaFoldDB" id="A0A160T2A5"/>
<dbReference type="EMBL" id="LN890655">
    <property type="protein sequence ID" value="CUS04231.2"/>
    <property type="molecule type" value="Genomic_DNA"/>
</dbReference>
<feature type="region of interest" description="Disordered" evidence="2">
    <location>
        <begin position="1"/>
        <end position="49"/>
    </location>
</feature>
<protein>
    <submittedName>
        <fullName evidence="3">Uncharacterized protein</fullName>
    </submittedName>
</protein>
<evidence type="ECO:0000256" key="1">
    <source>
        <dbReference type="SAM" id="Coils"/>
    </source>
</evidence>
<feature type="compositionally biased region" description="Basic and acidic residues" evidence="2">
    <location>
        <begin position="181"/>
        <end position="196"/>
    </location>
</feature>
<feature type="compositionally biased region" description="Low complexity" evidence="2">
    <location>
        <begin position="27"/>
        <end position="43"/>
    </location>
</feature>
<organism evidence="3 4">
    <name type="scientific">Candidatus Promineifilum breve</name>
    <dbReference type="NCBI Taxonomy" id="1806508"/>
    <lineage>
        <taxon>Bacteria</taxon>
        <taxon>Bacillati</taxon>
        <taxon>Chloroflexota</taxon>
        <taxon>Ardenticatenia</taxon>
        <taxon>Candidatus Promineifilales</taxon>
        <taxon>Candidatus Promineifilaceae</taxon>
        <taxon>Candidatus Promineifilum</taxon>
    </lineage>
</organism>